<keyword evidence="1" id="KW-0472">Membrane</keyword>
<protein>
    <submittedName>
        <fullName evidence="2">Uncharacterized protein</fullName>
    </submittedName>
</protein>
<accession>A0A1K2INE1</accession>
<dbReference type="OrthoDB" id="1264588at2"/>
<proteinExistence type="predicted"/>
<keyword evidence="1" id="KW-0812">Transmembrane</keyword>
<dbReference type="Proteomes" id="UP000182034">
    <property type="component" value="Unassembled WGS sequence"/>
</dbReference>
<keyword evidence="3" id="KW-1185">Reference proteome</keyword>
<dbReference type="EMBL" id="FPKW01000005">
    <property type="protein sequence ID" value="SFZ93887.1"/>
    <property type="molecule type" value="Genomic_DNA"/>
</dbReference>
<gene>
    <name evidence="2" type="ORF">SAMN05216324_105279</name>
</gene>
<feature type="transmembrane region" description="Helical" evidence="1">
    <location>
        <begin position="12"/>
        <end position="32"/>
    </location>
</feature>
<evidence type="ECO:0000313" key="3">
    <source>
        <dbReference type="Proteomes" id="UP000182034"/>
    </source>
</evidence>
<organism evidence="2 3">
    <name type="scientific">Chryseobacterium limigenitum</name>
    <dbReference type="NCBI Taxonomy" id="1612149"/>
    <lineage>
        <taxon>Bacteria</taxon>
        <taxon>Pseudomonadati</taxon>
        <taxon>Bacteroidota</taxon>
        <taxon>Flavobacteriia</taxon>
        <taxon>Flavobacteriales</taxon>
        <taxon>Weeksellaceae</taxon>
        <taxon>Chryseobacterium group</taxon>
        <taxon>Chryseobacterium</taxon>
    </lineage>
</organism>
<reference evidence="3" key="1">
    <citation type="submission" date="2016-10" db="EMBL/GenBank/DDBJ databases">
        <authorList>
            <person name="Varghese N."/>
            <person name="Submissions S."/>
        </authorList>
    </citation>
    <scope>NUCLEOTIDE SEQUENCE [LARGE SCALE GENOMIC DNA]</scope>
    <source>
        <strain evidence="3">SUR2</strain>
    </source>
</reference>
<evidence type="ECO:0000313" key="2">
    <source>
        <dbReference type="EMBL" id="SFZ93887.1"/>
    </source>
</evidence>
<dbReference type="STRING" id="1612149.SAMN05216324_105279"/>
<dbReference type="AlphaFoldDB" id="A0A1K2INE1"/>
<keyword evidence="1" id="KW-1133">Transmembrane helix</keyword>
<evidence type="ECO:0000256" key="1">
    <source>
        <dbReference type="SAM" id="Phobius"/>
    </source>
</evidence>
<dbReference type="RefSeq" id="WP_072409408.1">
    <property type="nucleotide sequence ID" value="NZ_FPKW01000005.1"/>
</dbReference>
<sequence>MKTSLKNQYAQANQALIGIVSAVLGYNLYQAIVHPEKSHLIISIVLLGITCYMCKYYGYKTAKETEEK</sequence>
<feature type="transmembrane region" description="Helical" evidence="1">
    <location>
        <begin position="38"/>
        <end position="58"/>
    </location>
</feature>
<name>A0A1K2INE1_9FLAO</name>